<dbReference type="Pfam" id="PF25642">
    <property type="entry name" value="DUF7944"/>
    <property type="match status" value="1"/>
</dbReference>
<evidence type="ECO:0000259" key="1">
    <source>
        <dbReference type="Pfam" id="PF25642"/>
    </source>
</evidence>
<evidence type="ECO:0000313" key="2">
    <source>
        <dbReference type="EMBL" id="UXZ05405.1"/>
    </source>
</evidence>
<feature type="domain" description="DUF7944" evidence="1">
    <location>
        <begin position="62"/>
        <end position="144"/>
    </location>
</feature>
<dbReference type="InterPro" id="IPR057704">
    <property type="entry name" value="DUF7944"/>
</dbReference>
<keyword evidence="3" id="KW-1185">Reference proteome</keyword>
<organism evidence="2 3">
    <name type="scientific">Moraxella nasicaprae</name>
    <dbReference type="NCBI Taxonomy" id="2904122"/>
    <lineage>
        <taxon>Bacteria</taxon>
        <taxon>Pseudomonadati</taxon>
        <taxon>Pseudomonadota</taxon>
        <taxon>Gammaproteobacteria</taxon>
        <taxon>Moraxellales</taxon>
        <taxon>Moraxellaceae</taxon>
        <taxon>Moraxella</taxon>
    </lineage>
</organism>
<dbReference type="NCBIfam" id="NF047330">
    <property type="entry name" value="MCR_0457_fam"/>
    <property type="match status" value="1"/>
</dbReference>
<gene>
    <name evidence="2" type="ORF">LU297_02850</name>
</gene>
<dbReference type="RefSeq" id="WP_263076902.1">
    <property type="nucleotide sequence ID" value="NZ_CP089977.1"/>
</dbReference>
<sequence>MMKHTTIYHTTNKVWLNLLLSTLILSVLSVTHLAHAESRYQRDARNQLRQISTQDVYLTVSQYELALIQVLSEICPPMLNQNQKVRFDKVYNKQLRAFMPNNSNPQQALRQLSGQRDYRLILHNVRSWTKSYPASENRALCKEFAQMPL</sequence>
<reference evidence="2" key="1">
    <citation type="submission" date="2021-12" db="EMBL/GenBank/DDBJ databases">
        <title>taxonomy of Moraxella sp. ZY201224.</title>
        <authorList>
            <person name="Li F."/>
        </authorList>
    </citation>
    <scope>NUCLEOTIDE SEQUENCE</scope>
    <source>
        <strain evidence="2">ZY201224</strain>
    </source>
</reference>
<proteinExistence type="predicted"/>
<dbReference type="Proteomes" id="UP001063782">
    <property type="component" value="Chromosome"/>
</dbReference>
<dbReference type="EMBL" id="CP089977">
    <property type="protein sequence ID" value="UXZ05405.1"/>
    <property type="molecule type" value="Genomic_DNA"/>
</dbReference>
<name>A0ABY6F6A6_9GAMM</name>
<accession>A0ABY6F6A6</accession>
<protein>
    <recommendedName>
        <fullName evidence="1">DUF7944 domain-containing protein</fullName>
    </recommendedName>
</protein>
<evidence type="ECO:0000313" key="3">
    <source>
        <dbReference type="Proteomes" id="UP001063782"/>
    </source>
</evidence>